<gene>
    <name evidence="1" type="ORF">SAMN04487941_3068</name>
</gene>
<proteinExistence type="predicted"/>
<dbReference type="EMBL" id="FPCA01000003">
    <property type="protein sequence ID" value="SFU86764.1"/>
    <property type="molecule type" value="Genomic_DNA"/>
</dbReference>
<evidence type="ECO:0000313" key="2">
    <source>
        <dbReference type="Proteomes" id="UP000182491"/>
    </source>
</evidence>
<accession>A0A1I7JNK9</accession>
<evidence type="ECO:0000313" key="1">
    <source>
        <dbReference type="EMBL" id="SFU86764.1"/>
    </source>
</evidence>
<reference evidence="2" key="1">
    <citation type="submission" date="2016-10" db="EMBL/GenBank/DDBJ databases">
        <authorList>
            <person name="Varghese N."/>
        </authorList>
    </citation>
    <scope>NUCLEOTIDE SEQUENCE [LARGE SCALE GENOMIC DNA]</scope>
    <source>
        <strain evidence="2">DSM 18820</strain>
    </source>
</reference>
<dbReference type="Proteomes" id="UP000182491">
    <property type="component" value="Unassembled WGS sequence"/>
</dbReference>
<dbReference type="Pfam" id="PF13707">
    <property type="entry name" value="RloB"/>
    <property type="match status" value="1"/>
</dbReference>
<name>A0A1I7JNK9_9BACT</name>
<organism evidence="1 2">
    <name type="scientific">Pontibacter akesuensis</name>
    <dbReference type="NCBI Taxonomy" id="388950"/>
    <lineage>
        <taxon>Bacteria</taxon>
        <taxon>Pseudomonadati</taxon>
        <taxon>Bacteroidota</taxon>
        <taxon>Cytophagia</taxon>
        <taxon>Cytophagales</taxon>
        <taxon>Hymenobacteraceae</taxon>
        <taxon>Pontibacter</taxon>
    </lineage>
</organism>
<keyword evidence="2" id="KW-1185">Reference proteome</keyword>
<protein>
    <submittedName>
        <fullName evidence="1">RloB-like protein</fullName>
    </submittedName>
</protein>
<dbReference type="OrthoDB" id="9796523at2"/>
<dbReference type="InterPro" id="IPR025591">
    <property type="entry name" value="RloB"/>
</dbReference>
<dbReference type="AlphaFoldDB" id="A0A1I7JNK9"/>
<sequence>MRSRGKFQQKKVNSRVLILCEGETEELYFLEIKNSLSRDTQKGLQINISRSKNRDPLNIVKEAIIKKKAAKNEGAPYSTVWVVFDHDNFPKRKEAFAKAISNDIKLAYSSISIEVWFIFHYEYRVRSFTNGVEVKKYFKDNYMPNYRPGTSRVYEQIQSLTKTAIDNAVKIRDHHIDDVLSGKHISDLNPYITIDELVEYLKGL</sequence>
<dbReference type="RefSeq" id="WP_068837992.1">
    <property type="nucleotide sequence ID" value="NZ_BMXC01000003.1"/>
</dbReference>